<proteinExistence type="predicted"/>
<reference evidence="2" key="2">
    <citation type="submission" date="2023-05" db="EMBL/GenBank/DDBJ databases">
        <authorList>
            <person name="Fouks B."/>
        </authorList>
    </citation>
    <scope>NUCLEOTIDE SEQUENCE</scope>
    <source>
        <strain evidence="2">Stay&amp;Tobe</strain>
        <tissue evidence="2">Testes</tissue>
    </source>
</reference>
<dbReference type="Proteomes" id="UP001233999">
    <property type="component" value="Unassembled WGS sequence"/>
</dbReference>
<keyword evidence="3" id="KW-1185">Reference proteome</keyword>
<evidence type="ECO:0000256" key="1">
    <source>
        <dbReference type="SAM" id="MobiDB-lite"/>
    </source>
</evidence>
<accession>A0AAD8A6K1</accession>
<dbReference type="EMBL" id="JASPKZ010003445">
    <property type="protein sequence ID" value="KAJ9593392.1"/>
    <property type="molecule type" value="Genomic_DNA"/>
</dbReference>
<sequence length="196" mass="22512">MENKSDETGSCDLIRNNAGKRVYVPDLKDEDLEEDHESLEYEEDCYYSYVAESGTPSFDHCWPEDEVLVDADGNLVDCGGNLPLTTLDDSLSAEDDAFHVEAEFYNKPKSKKSVRVTFQDLSKPYLARVSSPRNYRRFLQLVKAEEAPIDMSPDSGINELQGLTPEEQEKQRQEWQQELIKVEEEIKHYAMSLHPK</sequence>
<dbReference type="AlphaFoldDB" id="A0AAD8A6K1"/>
<gene>
    <name evidence="2" type="ORF">L9F63_015096</name>
</gene>
<organism evidence="2 3">
    <name type="scientific">Diploptera punctata</name>
    <name type="common">Pacific beetle cockroach</name>
    <dbReference type="NCBI Taxonomy" id="6984"/>
    <lineage>
        <taxon>Eukaryota</taxon>
        <taxon>Metazoa</taxon>
        <taxon>Ecdysozoa</taxon>
        <taxon>Arthropoda</taxon>
        <taxon>Hexapoda</taxon>
        <taxon>Insecta</taxon>
        <taxon>Pterygota</taxon>
        <taxon>Neoptera</taxon>
        <taxon>Polyneoptera</taxon>
        <taxon>Dictyoptera</taxon>
        <taxon>Blattodea</taxon>
        <taxon>Blaberoidea</taxon>
        <taxon>Blaberidae</taxon>
        <taxon>Diplopterinae</taxon>
        <taxon>Diploptera</taxon>
    </lineage>
</organism>
<evidence type="ECO:0000313" key="3">
    <source>
        <dbReference type="Proteomes" id="UP001233999"/>
    </source>
</evidence>
<name>A0AAD8A6K1_DIPPU</name>
<protein>
    <submittedName>
        <fullName evidence="2">Uncharacterized protein</fullName>
    </submittedName>
</protein>
<comment type="caution">
    <text evidence="2">The sequence shown here is derived from an EMBL/GenBank/DDBJ whole genome shotgun (WGS) entry which is preliminary data.</text>
</comment>
<feature type="region of interest" description="Disordered" evidence="1">
    <location>
        <begin position="150"/>
        <end position="173"/>
    </location>
</feature>
<evidence type="ECO:0000313" key="2">
    <source>
        <dbReference type="EMBL" id="KAJ9593392.1"/>
    </source>
</evidence>
<reference evidence="2" key="1">
    <citation type="journal article" date="2023" name="IScience">
        <title>Live-bearing cockroach genome reveals convergent evolutionary mechanisms linked to viviparity in insects and beyond.</title>
        <authorList>
            <person name="Fouks B."/>
            <person name="Harrison M.C."/>
            <person name="Mikhailova A.A."/>
            <person name="Marchal E."/>
            <person name="English S."/>
            <person name="Carruthers M."/>
            <person name="Jennings E.C."/>
            <person name="Chiamaka E.L."/>
            <person name="Frigard R.A."/>
            <person name="Pippel M."/>
            <person name="Attardo G.M."/>
            <person name="Benoit J.B."/>
            <person name="Bornberg-Bauer E."/>
            <person name="Tobe S.S."/>
        </authorList>
    </citation>
    <scope>NUCLEOTIDE SEQUENCE</scope>
    <source>
        <strain evidence="2">Stay&amp;Tobe</strain>
    </source>
</reference>